<feature type="non-terminal residue" evidence="3">
    <location>
        <position position="1"/>
    </location>
</feature>
<name>A0A812QZG9_9DINO</name>
<keyword evidence="2" id="KW-0732">Signal</keyword>
<keyword evidence="4" id="KW-1185">Reference proteome</keyword>
<evidence type="ECO:0000256" key="2">
    <source>
        <dbReference type="SAM" id="SignalP"/>
    </source>
</evidence>
<protein>
    <submittedName>
        <fullName evidence="3">Etfdh protein</fullName>
    </submittedName>
</protein>
<proteinExistence type="predicted"/>
<evidence type="ECO:0000256" key="1">
    <source>
        <dbReference type="SAM" id="Phobius"/>
    </source>
</evidence>
<keyword evidence="1" id="KW-0812">Transmembrane</keyword>
<sequence length="273" mass="29742">MAKSSLLSAVLLVAFLGSTLSFVNLCGRQAPRQESRTALRGQAGASATPWTPVLSRDVVEIEFTAPAQGARCRFMIKADADASEVLAEGRKRLGFNQEWMPDSDFKIYNSEDEEAGPLKGKMKDNGLIDFTYEVHLYYEPQLKAAASPTPPDLLVIMAKSSLLSAVMLVAFLGSSLSFVGLRAAPRQESRTALRGQAGASATPWTPVLSRDVVEIEFTAPAQGARCRFMIKADADASEVLAEGRKRLGFNQEWMPDSDFKIYNSEDEEAGPLK</sequence>
<accession>A0A812QZG9</accession>
<feature type="chain" id="PRO_5032594742" evidence="2">
    <location>
        <begin position="22"/>
        <end position="273"/>
    </location>
</feature>
<gene>
    <name evidence="3" type="primary">Etfdh</name>
    <name evidence="3" type="ORF">SNEC2469_LOCUS11339</name>
</gene>
<keyword evidence="1" id="KW-1133">Transmembrane helix</keyword>
<feature type="transmembrane region" description="Helical" evidence="1">
    <location>
        <begin position="162"/>
        <end position="184"/>
    </location>
</feature>
<reference evidence="3" key="1">
    <citation type="submission" date="2021-02" db="EMBL/GenBank/DDBJ databases">
        <authorList>
            <person name="Dougan E. K."/>
            <person name="Rhodes N."/>
            <person name="Thang M."/>
            <person name="Chan C."/>
        </authorList>
    </citation>
    <scope>NUCLEOTIDE SEQUENCE</scope>
</reference>
<dbReference type="Proteomes" id="UP000601435">
    <property type="component" value="Unassembled WGS sequence"/>
</dbReference>
<dbReference type="OrthoDB" id="408914at2759"/>
<comment type="caution">
    <text evidence="3">The sequence shown here is derived from an EMBL/GenBank/DDBJ whole genome shotgun (WGS) entry which is preliminary data.</text>
</comment>
<keyword evidence="1" id="KW-0472">Membrane</keyword>
<organism evidence="3 4">
    <name type="scientific">Symbiodinium necroappetens</name>
    <dbReference type="NCBI Taxonomy" id="1628268"/>
    <lineage>
        <taxon>Eukaryota</taxon>
        <taxon>Sar</taxon>
        <taxon>Alveolata</taxon>
        <taxon>Dinophyceae</taxon>
        <taxon>Suessiales</taxon>
        <taxon>Symbiodiniaceae</taxon>
        <taxon>Symbiodinium</taxon>
    </lineage>
</organism>
<evidence type="ECO:0000313" key="4">
    <source>
        <dbReference type="Proteomes" id="UP000601435"/>
    </source>
</evidence>
<dbReference type="EMBL" id="CAJNJA010017998">
    <property type="protein sequence ID" value="CAE7412699.1"/>
    <property type="molecule type" value="Genomic_DNA"/>
</dbReference>
<dbReference type="AlphaFoldDB" id="A0A812QZG9"/>
<evidence type="ECO:0000313" key="3">
    <source>
        <dbReference type="EMBL" id="CAE7412699.1"/>
    </source>
</evidence>
<feature type="signal peptide" evidence="2">
    <location>
        <begin position="1"/>
        <end position="21"/>
    </location>
</feature>